<evidence type="ECO:0000259" key="4">
    <source>
        <dbReference type="Pfam" id="PF01593"/>
    </source>
</evidence>
<dbReference type="Gene3D" id="3.50.50.60">
    <property type="entry name" value="FAD/NAD(P)-binding domain"/>
    <property type="match status" value="1"/>
</dbReference>
<dbReference type="Gene3D" id="3.40.50.150">
    <property type="entry name" value="Vaccinia Virus protein VP39"/>
    <property type="match status" value="2"/>
</dbReference>
<evidence type="ECO:0008006" key="7">
    <source>
        <dbReference type="Google" id="ProtNLM"/>
    </source>
</evidence>
<comment type="caution">
    <text evidence="5">The sequence shown here is derived from an EMBL/GenBank/DDBJ whole genome shotgun (WGS) entry which is preliminary data.</text>
</comment>
<reference evidence="5" key="1">
    <citation type="submission" date="2023-08" db="EMBL/GenBank/DDBJ databases">
        <authorList>
            <person name="Chen Y."/>
            <person name="Shah S."/>
            <person name="Dougan E. K."/>
            <person name="Thang M."/>
            <person name="Chan C."/>
        </authorList>
    </citation>
    <scope>NUCLEOTIDE SEQUENCE</scope>
</reference>
<sequence>MSLFHDLLHVKPIYEEAIRGGGFFFGPRDAYRLLFGRADKKEKDTATPKRWSVIDSEVIDLAALSELGHPGGEAVLKLAEGRDATMLYKSTHALSRKELMNHWLKRCSVGHIDNFPLLASQLPDGFENFAQTDSAFALDLREAARSYFEKKASQTGVSFRQATKAPLWKWALIILFWAAYAMCLMKWLKGSWSALLALPWLGSLVTFHVAHDASHGALSTRAWLNEALTFSSFLVGAPHEWYWQHVALHHVWTNIEDADPDAKHVRRWVQGKWPLRILPVVWAIAVPLGLQVLYSYRYLSSKLGASAQDVMGRPPDATLASLLSLVLQRLVLYVLPVWRYGLSGVLWAAYPAAVFSCLFMLNTQLAHLNHSTNGEAKDPVSEDWYKHQIAHSVDWSVRSRFHWFMSGGLNLQTVHHCFPTVDHSHLPALRPLLEDVCKRYGVQMQQFDGYMAGIGSHLKHLSGPAATVLAPKAADSHVSVPNGCHSESGQQKTTGVAMSNGHHEAEDHVATKPKATSSQEEAQGKRQRVCVVGSGIAGNATAYMLRNHCEVVLCERDERPGGHAHTIAATEKQRVDIGFQVFNLSNYPLLSKLFDELKVETVQSDMSLSIAARGVEGLEDFEWSSRSPFPTWADMLNPRSWRRLMEILSFERAARKALAQQSLGDQTLKAWLEAQGFSRQLSEEYIAPVGAAIWSCSMEEITSFPACFVLGFMDNHFLLQRARPKWRTLKNRSEDYVAKLHQALEESGSRVCTTEVAKLELGEGVKVVTSTGQLVCPENPVFDRVVLAVHADDASQILARSNLGKQDKDLCGRTIDHFRYSSNDVYVHTDPKFMPKEKGCWSAWNGLNLPGAPAVVTYWINRLQPGACAEGSDIFVTLNPPDGSLEKEKVLAKYVLGHPLLDQSALMVQQALPKLQGLGNGGIFFCGAWCGNGFHEDGMRSARAVCEAMGMDMAAWPAGRRPLGSLSWPAKKFWKWVLYPGMSKMISKGNLRVVFGDGEESLIGDGEGDAIEMRIRSESFLWQSLLDPGMALSDAYEAGDVEIRPDITSLLYLVLDNKPKDDKSSPMAWSPLKLVSSLAKKYMAMLHATRENSITGSQKNIQAHYDLSNDMFKLFLSKDMTYSSGLYDEEVYTMKSKCPTPSPTEADFLELAQQKKLDRLLDSLDLVAGDQVLEVGCGWGSLAIRAATRFPDLAGWTAITISRQQLELARQRVVAAGVQHKVRIIFCDYRDVAAKFGPEFFSKAVSIEMIEAVGHDYLPGYFGAFDECLKPGGKVAIQAICVPDERYETYRKGTDFIREKIFPGGHLPCLAEIRRACRVGRTSLQECAAPFSLGISYAETLNEWRCRFAAHESEICSLIDRSSGDGFNDRFLRRWHYYFAYCETGFRRKHIDVYQICLKKETGSQADVSAAAKLGSSFDGDALHGSRTGVLSSAMSGSLQGKLATIKGKVKAVAFAHAQRMLDEGRVPDWLVRVGIRMKLAQKIREEEGSGCVEQMQSSKLDFFETLRTMPIAICTTKANEQHYEVPAELYHLWLGPRKKYSGCVYPEDARGHLFSRAAELLPDAEERSLEQYIARAELEDGMTILDLGCGWGSNTLFLAERLPSSLVVGVSNSHGQRGWIMKQAEMKGLTNVRVVTCDVSTTSLEETLPILLAERAGASGYDRVCTVEMFEHMKNYQTLLNGVSKVLRPGGKLFVHIFAHTRFAYHFVAKSEADWMARYFFAGGTMPSSDLLFYFQDDLTLRRHWHVNGRHYQLTSEAWLQNMDQNEARVRELLRQTYPPGTEEAWWNRWRAFFMACAELFGYRDGNEWIVAHYLFEKPESN</sequence>
<proteinExistence type="inferred from homology"/>
<protein>
    <recommendedName>
        <fullName evidence="7">Cyclopropane-fatty-acyl-phospholipid synthase</fullName>
    </recommendedName>
</protein>
<gene>
    <name evidence="5" type="ORF">EVOR1521_LOCUS29093</name>
</gene>
<dbReference type="GO" id="GO:0016491">
    <property type="term" value="F:oxidoreductase activity"/>
    <property type="evidence" value="ECO:0007669"/>
    <property type="project" value="InterPro"/>
</dbReference>
<comment type="similarity">
    <text evidence="1">Belongs to the CFA/CMAS family.</text>
</comment>
<dbReference type="Pfam" id="PF00487">
    <property type="entry name" value="FA_desaturase"/>
    <property type="match status" value="1"/>
</dbReference>
<feature type="compositionally biased region" description="Polar residues" evidence="2">
    <location>
        <begin position="485"/>
        <end position="497"/>
    </location>
</feature>
<feature type="compositionally biased region" description="Basic and acidic residues" evidence="2">
    <location>
        <begin position="501"/>
        <end position="510"/>
    </location>
</feature>
<evidence type="ECO:0000313" key="5">
    <source>
        <dbReference type="EMBL" id="CAJ1407383.1"/>
    </source>
</evidence>
<dbReference type="GO" id="GO:0006629">
    <property type="term" value="P:lipid metabolic process"/>
    <property type="evidence" value="ECO:0007669"/>
    <property type="project" value="InterPro"/>
</dbReference>
<name>A0AA36JLV6_9DINO</name>
<organism evidence="5 6">
    <name type="scientific">Effrenium voratum</name>
    <dbReference type="NCBI Taxonomy" id="2562239"/>
    <lineage>
        <taxon>Eukaryota</taxon>
        <taxon>Sar</taxon>
        <taxon>Alveolata</taxon>
        <taxon>Dinophyceae</taxon>
        <taxon>Suessiales</taxon>
        <taxon>Symbiodiniaceae</taxon>
        <taxon>Effrenium</taxon>
    </lineage>
</organism>
<dbReference type="SUPFAM" id="SSF51905">
    <property type="entry name" value="FAD/NAD(P)-binding domain"/>
    <property type="match status" value="1"/>
</dbReference>
<dbReference type="FunFam" id="3.40.50.150:FF:000554">
    <property type="entry name" value="Cation-transporting ATPase"/>
    <property type="match status" value="1"/>
</dbReference>
<dbReference type="SUPFAM" id="SSF55856">
    <property type="entry name" value="Cytochrome b5-like heme/steroid binding domain"/>
    <property type="match status" value="1"/>
</dbReference>
<dbReference type="CDD" id="cd03506">
    <property type="entry name" value="Delta6-FADS-like"/>
    <property type="match status" value="1"/>
</dbReference>
<evidence type="ECO:0000259" key="3">
    <source>
        <dbReference type="Pfam" id="PF00487"/>
    </source>
</evidence>
<dbReference type="Gene3D" id="1.10.405.20">
    <property type="match status" value="1"/>
</dbReference>
<dbReference type="InterPro" id="IPR002937">
    <property type="entry name" value="Amino_oxidase"/>
</dbReference>
<evidence type="ECO:0000256" key="2">
    <source>
        <dbReference type="SAM" id="MobiDB-lite"/>
    </source>
</evidence>
<feature type="domain" description="Fatty acid desaturase" evidence="3">
    <location>
        <begin position="192"/>
        <end position="446"/>
    </location>
</feature>
<dbReference type="InterPro" id="IPR005804">
    <property type="entry name" value="FA_desaturase_dom"/>
</dbReference>
<dbReference type="Gene3D" id="3.10.120.10">
    <property type="entry name" value="Cytochrome b5-like heme/steroid binding domain"/>
    <property type="match status" value="1"/>
</dbReference>
<feature type="domain" description="Amine oxidase" evidence="4">
    <location>
        <begin position="540"/>
        <end position="859"/>
    </location>
</feature>
<dbReference type="Proteomes" id="UP001178507">
    <property type="component" value="Unassembled WGS sequence"/>
</dbReference>
<dbReference type="InterPro" id="IPR036400">
    <property type="entry name" value="Cyt_B5-like_heme/steroid_sf"/>
</dbReference>
<accession>A0AA36JLV6</accession>
<keyword evidence="6" id="KW-1185">Reference proteome</keyword>
<dbReference type="EMBL" id="CAUJNA010003670">
    <property type="protein sequence ID" value="CAJ1407383.1"/>
    <property type="molecule type" value="Genomic_DNA"/>
</dbReference>
<dbReference type="PANTHER" id="PTHR43832:SF1">
    <property type="entry name" value="S-ADENOSYL-L-METHIONINE-DEPENDENT METHYLTRANSFERASES SUPERFAMILY PROTEIN"/>
    <property type="match status" value="1"/>
</dbReference>
<dbReference type="Pfam" id="PF01593">
    <property type="entry name" value="Amino_oxidase"/>
    <property type="match status" value="1"/>
</dbReference>
<evidence type="ECO:0000313" key="6">
    <source>
        <dbReference type="Proteomes" id="UP001178507"/>
    </source>
</evidence>
<dbReference type="InterPro" id="IPR029063">
    <property type="entry name" value="SAM-dependent_MTases_sf"/>
</dbReference>
<dbReference type="PANTHER" id="PTHR43832">
    <property type="match status" value="1"/>
</dbReference>
<dbReference type="InterPro" id="IPR036188">
    <property type="entry name" value="FAD/NAD-bd_sf"/>
</dbReference>
<dbReference type="SUPFAM" id="SSF53335">
    <property type="entry name" value="S-adenosyl-L-methionine-dependent methyltransferases"/>
    <property type="match status" value="2"/>
</dbReference>
<dbReference type="CDD" id="cd02440">
    <property type="entry name" value="AdoMet_MTases"/>
    <property type="match status" value="2"/>
</dbReference>
<feature type="region of interest" description="Disordered" evidence="2">
    <location>
        <begin position="479"/>
        <end position="524"/>
    </location>
</feature>
<evidence type="ECO:0000256" key="1">
    <source>
        <dbReference type="ARBA" id="ARBA00010815"/>
    </source>
</evidence>
<dbReference type="Pfam" id="PF02353">
    <property type="entry name" value="CMAS"/>
    <property type="match status" value="2"/>
</dbReference>